<reference evidence="3" key="1">
    <citation type="submission" date="2021-09" db="EMBL/GenBank/DDBJ databases">
        <authorList>
            <consortium name="AG Swart"/>
            <person name="Singh M."/>
            <person name="Singh A."/>
            <person name="Seah K."/>
            <person name="Emmerich C."/>
        </authorList>
    </citation>
    <scope>NUCLEOTIDE SEQUENCE</scope>
    <source>
        <strain evidence="3">ATCC30299</strain>
    </source>
</reference>
<organism evidence="3 4">
    <name type="scientific">Blepharisma stoltei</name>
    <dbReference type="NCBI Taxonomy" id="1481888"/>
    <lineage>
        <taxon>Eukaryota</taxon>
        <taxon>Sar</taxon>
        <taxon>Alveolata</taxon>
        <taxon>Ciliophora</taxon>
        <taxon>Postciliodesmatophora</taxon>
        <taxon>Heterotrichea</taxon>
        <taxon>Heterotrichida</taxon>
        <taxon>Blepharismidae</taxon>
        <taxon>Blepharisma</taxon>
    </lineage>
</organism>
<proteinExistence type="predicted"/>
<comment type="caution">
    <text evidence="3">The sequence shown here is derived from an EMBL/GenBank/DDBJ whole genome shotgun (WGS) entry which is preliminary data.</text>
</comment>
<evidence type="ECO:0000256" key="1">
    <source>
        <dbReference type="SAM" id="Phobius"/>
    </source>
</evidence>
<dbReference type="AlphaFoldDB" id="A0AAU9KAD2"/>
<gene>
    <name evidence="3" type="ORF">BSTOLATCC_MIC50235</name>
</gene>
<evidence type="ECO:0000313" key="4">
    <source>
        <dbReference type="Proteomes" id="UP001162131"/>
    </source>
</evidence>
<dbReference type="Proteomes" id="UP001162131">
    <property type="component" value="Unassembled WGS sequence"/>
</dbReference>
<feature type="chain" id="PRO_5043526968" evidence="2">
    <location>
        <begin position="20"/>
        <end position="215"/>
    </location>
</feature>
<feature type="signal peptide" evidence="2">
    <location>
        <begin position="1"/>
        <end position="19"/>
    </location>
</feature>
<keyword evidence="1" id="KW-1133">Transmembrane helix</keyword>
<keyword evidence="1" id="KW-0812">Transmembrane</keyword>
<dbReference type="EMBL" id="CAJZBQ010000050">
    <property type="protein sequence ID" value="CAG9330127.1"/>
    <property type="molecule type" value="Genomic_DNA"/>
</dbReference>
<protein>
    <submittedName>
        <fullName evidence="3">Uncharacterized protein</fullName>
    </submittedName>
</protein>
<keyword evidence="2" id="KW-0732">Signal</keyword>
<accession>A0AAU9KAD2</accession>
<evidence type="ECO:0000256" key="2">
    <source>
        <dbReference type="SAM" id="SignalP"/>
    </source>
</evidence>
<evidence type="ECO:0000313" key="3">
    <source>
        <dbReference type="EMBL" id="CAG9330127.1"/>
    </source>
</evidence>
<keyword evidence="4" id="KW-1185">Reference proteome</keyword>
<feature type="transmembrane region" description="Helical" evidence="1">
    <location>
        <begin position="185"/>
        <end position="205"/>
    </location>
</feature>
<sequence>MIFIAKFLLASALCPYGVSDTPIAGIYYCPHSKMIDDKICSGSDACPSRFTFGKKNGMIAWCFPNSRNDAVIFDLQFSSIKDLTATYIASSTDSTTIFQNPDFISYMSQTQNSPLLTIDRSFYFATTSSTSNSEGFIPGCYFTLNTWIKPLESGEIVNIIYSSTSYIKYRQIYLLLACLIPKSNFSILNMIFISCHGLNIINIVYKNMGRYLRRV</sequence>
<name>A0AAU9KAD2_9CILI</name>
<keyword evidence="1" id="KW-0472">Membrane</keyword>